<sequence>MYFALRRYISRHHLRKAYLGCRAQYFFVFLDIAPQFIAFEWCDPKGLYEIFIHLCRMFSHIFQQLTYSVSVVACDPLDTPYTILLY</sequence>
<name>A0A7G9YRB8_9EURY</name>
<proteinExistence type="predicted"/>
<protein>
    <submittedName>
        <fullName evidence="1">Uncharacterized protein</fullName>
    </submittedName>
</protein>
<evidence type="ECO:0000313" key="1">
    <source>
        <dbReference type="EMBL" id="QNO50552.1"/>
    </source>
</evidence>
<gene>
    <name evidence="1" type="ORF">HGEBJNHG_00025</name>
</gene>
<dbReference type="EMBL" id="MT631439">
    <property type="protein sequence ID" value="QNO50552.1"/>
    <property type="molecule type" value="Genomic_DNA"/>
</dbReference>
<accession>A0A7G9YRB8</accession>
<reference evidence="1" key="1">
    <citation type="submission" date="2020-06" db="EMBL/GenBank/DDBJ databases">
        <title>Unique genomic features of the anaerobic methanotrophic archaea.</title>
        <authorList>
            <person name="Chadwick G.L."/>
            <person name="Skennerton C.T."/>
            <person name="Laso-Perez R."/>
            <person name="Leu A.O."/>
            <person name="Speth D.R."/>
            <person name="Yu H."/>
            <person name="Morgan-Lang C."/>
            <person name="Hatzenpichler R."/>
            <person name="Goudeau D."/>
            <person name="Malmstrom R."/>
            <person name="Brazelton W.J."/>
            <person name="Woyke T."/>
            <person name="Hallam S.J."/>
            <person name="Tyson G.W."/>
            <person name="Wegener G."/>
            <person name="Boetius A."/>
            <person name="Orphan V."/>
        </authorList>
    </citation>
    <scope>NUCLEOTIDE SEQUENCE</scope>
</reference>
<organism evidence="1">
    <name type="scientific">Candidatus Methanogaster sp. ANME-2c ERB4</name>
    <dbReference type="NCBI Taxonomy" id="2759911"/>
    <lineage>
        <taxon>Archaea</taxon>
        <taxon>Methanobacteriati</taxon>
        <taxon>Methanobacteriota</taxon>
        <taxon>Stenosarchaea group</taxon>
        <taxon>Methanomicrobia</taxon>
        <taxon>Methanosarcinales</taxon>
        <taxon>ANME-2 cluster</taxon>
        <taxon>Candidatus Methanogasteraceae</taxon>
        <taxon>Candidatus Methanogaster</taxon>
    </lineage>
</organism>
<dbReference type="AlphaFoldDB" id="A0A7G9YRB8"/>